<feature type="region of interest" description="Disordered" evidence="6">
    <location>
        <begin position="431"/>
        <end position="565"/>
    </location>
</feature>
<reference evidence="8" key="1">
    <citation type="submission" date="2022-07" db="EMBL/GenBank/DDBJ databases">
        <authorList>
            <person name="Trinca V."/>
            <person name="Uliana J.V.C."/>
            <person name="Torres T.T."/>
            <person name="Ward R.J."/>
            <person name="Monesi N."/>
        </authorList>
    </citation>
    <scope>NUCLEOTIDE SEQUENCE</scope>
    <source>
        <strain evidence="8">HSMRA1968</strain>
        <tissue evidence="8">Whole embryos</tissue>
    </source>
</reference>
<dbReference type="FunFam" id="2.10.110.10:FF:000073">
    <property type="entry name" value="Uncharacterized protein, isoform Z"/>
    <property type="match status" value="1"/>
</dbReference>
<evidence type="ECO:0000313" key="9">
    <source>
        <dbReference type="Proteomes" id="UP001151699"/>
    </source>
</evidence>
<dbReference type="InterPro" id="IPR031847">
    <property type="entry name" value="PDLI1-4/Zasp-like_mid"/>
</dbReference>
<feature type="domain" description="LIM zinc-binding" evidence="7">
    <location>
        <begin position="174"/>
        <end position="233"/>
    </location>
</feature>
<feature type="coiled-coil region" evidence="5">
    <location>
        <begin position="1009"/>
        <end position="1036"/>
    </location>
</feature>
<keyword evidence="9" id="KW-1185">Reference proteome</keyword>
<dbReference type="SMART" id="SM00735">
    <property type="entry name" value="ZM"/>
    <property type="match status" value="1"/>
</dbReference>
<keyword evidence="1 4" id="KW-0479">Metal-binding</keyword>
<dbReference type="GO" id="GO:0061061">
    <property type="term" value="P:muscle structure development"/>
    <property type="evidence" value="ECO:0007669"/>
    <property type="project" value="TreeGrafter"/>
</dbReference>
<name>A0A9Q0N3U0_9DIPT</name>
<dbReference type="OrthoDB" id="5911912at2759"/>
<evidence type="ECO:0000259" key="7">
    <source>
        <dbReference type="PROSITE" id="PS50023"/>
    </source>
</evidence>
<dbReference type="CDD" id="cd09461">
    <property type="entry name" value="LIM3_Enigma_like_1"/>
    <property type="match status" value="1"/>
</dbReference>
<feature type="compositionally biased region" description="Low complexity" evidence="6">
    <location>
        <begin position="1869"/>
        <end position="1879"/>
    </location>
</feature>
<feature type="compositionally biased region" description="Low complexity" evidence="6">
    <location>
        <begin position="289"/>
        <end position="308"/>
    </location>
</feature>
<feature type="domain" description="LIM zinc-binding" evidence="7">
    <location>
        <begin position="2006"/>
        <end position="2065"/>
    </location>
</feature>
<dbReference type="PROSITE" id="PS00478">
    <property type="entry name" value="LIM_DOMAIN_1"/>
    <property type="match status" value="1"/>
</dbReference>
<feature type="compositionally biased region" description="Polar residues" evidence="6">
    <location>
        <begin position="309"/>
        <end position="337"/>
    </location>
</feature>
<dbReference type="InterPro" id="IPR050604">
    <property type="entry name" value="PDZ-LIM_domain"/>
</dbReference>
<feature type="compositionally biased region" description="Low complexity" evidence="6">
    <location>
        <begin position="1563"/>
        <end position="1581"/>
    </location>
</feature>
<dbReference type="SUPFAM" id="SSF57716">
    <property type="entry name" value="Glucocorticoid receptor-like (DNA-binding domain)"/>
    <property type="match status" value="3"/>
</dbReference>
<feature type="compositionally biased region" description="Polar residues" evidence="6">
    <location>
        <begin position="270"/>
        <end position="288"/>
    </location>
</feature>
<keyword evidence="2 4" id="KW-0862">Zinc</keyword>
<evidence type="ECO:0000256" key="1">
    <source>
        <dbReference type="ARBA" id="ARBA00022723"/>
    </source>
</evidence>
<feature type="region of interest" description="Disordered" evidence="6">
    <location>
        <begin position="1"/>
        <end position="25"/>
    </location>
</feature>
<feature type="region of interest" description="Disordered" evidence="6">
    <location>
        <begin position="1274"/>
        <end position="1309"/>
    </location>
</feature>
<evidence type="ECO:0000256" key="5">
    <source>
        <dbReference type="SAM" id="Coils"/>
    </source>
</evidence>
<evidence type="ECO:0000256" key="6">
    <source>
        <dbReference type="SAM" id="MobiDB-lite"/>
    </source>
</evidence>
<keyword evidence="5" id="KW-0175">Coiled coil</keyword>
<dbReference type="PANTHER" id="PTHR24214:SF38">
    <property type="entry name" value="PDZ AND LIM DOMAIN PROTEIN ZASP-RELATED"/>
    <property type="match status" value="1"/>
</dbReference>
<dbReference type="SMART" id="SM00132">
    <property type="entry name" value="LIM"/>
    <property type="match status" value="4"/>
</dbReference>
<dbReference type="Pfam" id="PF00412">
    <property type="entry name" value="LIM"/>
    <property type="match status" value="4"/>
</dbReference>
<feature type="region of interest" description="Disordered" evidence="6">
    <location>
        <begin position="1360"/>
        <end position="1396"/>
    </location>
</feature>
<feature type="region of interest" description="Disordered" evidence="6">
    <location>
        <begin position="1559"/>
        <end position="1680"/>
    </location>
</feature>
<dbReference type="CDD" id="cd08368">
    <property type="entry name" value="LIM"/>
    <property type="match status" value="1"/>
</dbReference>
<dbReference type="EMBL" id="WJQU01000002">
    <property type="protein sequence ID" value="KAJ6643042.1"/>
    <property type="molecule type" value="Genomic_DNA"/>
</dbReference>
<dbReference type="InterPro" id="IPR001781">
    <property type="entry name" value="Znf_LIM"/>
</dbReference>
<feature type="compositionally biased region" description="Polar residues" evidence="6">
    <location>
        <begin position="1"/>
        <end position="14"/>
    </location>
</feature>
<dbReference type="FunFam" id="2.10.110.10:FF:000069">
    <property type="entry name" value="Uncharacterized protein, isoform Z"/>
    <property type="match status" value="1"/>
</dbReference>
<feature type="domain" description="LIM zinc-binding" evidence="7">
    <location>
        <begin position="2066"/>
        <end position="2121"/>
    </location>
</feature>
<evidence type="ECO:0000256" key="3">
    <source>
        <dbReference type="ARBA" id="ARBA00023038"/>
    </source>
</evidence>
<feature type="compositionally biased region" description="Pro residues" evidence="6">
    <location>
        <begin position="1588"/>
        <end position="1604"/>
    </location>
</feature>
<dbReference type="GO" id="GO:0030018">
    <property type="term" value="C:Z disc"/>
    <property type="evidence" value="ECO:0007669"/>
    <property type="project" value="TreeGrafter"/>
</dbReference>
<dbReference type="InterPro" id="IPR006643">
    <property type="entry name" value="Zasp-like_motif"/>
</dbReference>
<dbReference type="GO" id="GO:0031941">
    <property type="term" value="C:filamentous actin"/>
    <property type="evidence" value="ECO:0007669"/>
    <property type="project" value="TreeGrafter"/>
</dbReference>
<dbReference type="PROSITE" id="PS50023">
    <property type="entry name" value="LIM_DOMAIN_2"/>
    <property type="match status" value="3"/>
</dbReference>
<dbReference type="GO" id="GO:0001725">
    <property type="term" value="C:stress fiber"/>
    <property type="evidence" value="ECO:0007669"/>
    <property type="project" value="TreeGrafter"/>
</dbReference>
<feature type="region of interest" description="Disordered" evidence="6">
    <location>
        <begin position="1803"/>
        <end position="1903"/>
    </location>
</feature>
<gene>
    <name evidence="8" type="primary">Zasp52_0</name>
    <name evidence="8" type="ORF">Bhyg_07998</name>
</gene>
<dbReference type="CDD" id="cd09360">
    <property type="entry name" value="LIM_ALP_like"/>
    <property type="match status" value="1"/>
</dbReference>
<feature type="region of interest" description="Disordered" evidence="6">
    <location>
        <begin position="265"/>
        <end position="339"/>
    </location>
</feature>
<dbReference type="GO" id="GO:0003779">
    <property type="term" value="F:actin binding"/>
    <property type="evidence" value="ECO:0007669"/>
    <property type="project" value="TreeGrafter"/>
</dbReference>
<dbReference type="FunFam" id="2.10.110.10:FF:000020">
    <property type="entry name" value="PDZ and LIM domain protein 5"/>
    <property type="match status" value="1"/>
</dbReference>
<dbReference type="PANTHER" id="PTHR24214">
    <property type="entry name" value="PDZ AND LIM DOMAIN PROTEIN ZASP"/>
    <property type="match status" value="1"/>
</dbReference>
<feature type="compositionally biased region" description="Basic and acidic residues" evidence="6">
    <location>
        <begin position="1371"/>
        <end position="1383"/>
    </location>
</feature>
<dbReference type="CDD" id="cd09455">
    <property type="entry name" value="LIM1_Enigma_like_1"/>
    <property type="match status" value="1"/>
</dbReference>
<evidence type="ECO:0000313" key="8">
    <source>
        <dbReference type="EMBL" id="KAJ6643042.1"/>
    </source>
</evidence>
<dbReference type="GO" id="GO:0051371">
    <property type="term" value="F:muscle alpha-actinin binding"/>
    <property type="evidence" value="ECO:0007669"/>
    <property type="project" value="TreeGrafter"/>
</dbReference>
<feature type="compositionally biased region" description="Polar residues" evidence="6">
    <location>
        <begin position="511"/>
        <end position="528"/>
    </location>
</feature>
<feature type="compositionally biased region" description="Basic and acidic residues" evidence="6">
    <location>
        <begin position="1892"/>
        <end position="1903"/>
    </location>
</feature>
<feature type="compositionally biased region" description="Polar residues" evidence="6">
    <location>
        <begin position="1610"/>
        <end position="1647"/>
    </location>
</feature>
<dbReference type="Pfam" id="PF15936">
    <property type="entry name" value="DUF4749"/>
    <property type="match status" value="1"/>
</dbReference>
<evidence type="ECO:0000256" key="4">
    <source>
        <dbReference type="PROSITE-ProRule" id="PRU00125"/>
    </source>
</evidence>
<feature type="compositionally biased region" description="Polar residues" evidence="6">
    <location>
        <begin position="1360"/>
        <end position="1370"/>
    </location>
</feature>
<comment type="caution">
    <text evidence="8">The sequence shown here is derived from an EMBL/GenBank/DDBJ whole genome shotgun (WGS) entry which is preliminary data.</text>
</comment>
<dbReference type="Proteomes" id="UP001151699">
    <property type="component" value="Chromosome B"/>
</dbReference>
<dbReference type="GO" id="GO:0005912">
    <property type="term" value="C:adherens junction"/>
    <property type="evidence" value="ECO:0007669"/>
    <property type="project" value="TreeGrafter"/>
</dbReference>
<feature type="compositionally biased region" description="Pro residues" evidence="6">
    <location>
        <begin position="464"/>
        <end position="481"/>
    </location>
</feature>
<evidence type="ECO:0000256" key="2">
    <source>
        <dbReference type="ARBA" id="ARBA00022833"/>
    </source>
</evidence>
<protein>
    <submittedName>
        <fullName evidence="8">PDZ and LIM domain protein Zasp</fullName>
    </submittedName>
</protein>
<dbReference type="GO" id="GO:0030036">
    <property type="term" value="P:actin cytoskeleton organization"/>
    <property type="evidence" value="ECO:0007669"/>
    <property type="project" value="TreeGrafter"/>
</dbReference>
<organism evidence="8 9">
    <name type="scientific">Pseudolycoriella hygida</name>
    <dbReference type="NCBI Taxonomy" id="35572"/>
    <lineage>
        <taxon>Eukaryota</taxon>
        <taxon>Metazoa</taxon>
        <taxon>Ecdysozoa</taxon>
        <taxon>Arthropoda</taxon>
        <taxon>Hexapoda</taxon>
        <taxon>Insecta</taxon>
        <taxon>Pterygota</taxon>
        <taxon>Neoptera</taxon>
        <taxon>Endopterygota</taxon>
        <taxon>Diptera</taxon>
        <taxon>Nematocera</taxon>
        <taxon>Sciaroidea</taxon>
        <taxon>Sciaridae</taxon>
        <taxon>Pseudolycoriella</taxon>
    </lineage>
</organism>
<feature type="compositionally biased region" description="Low complexity" evidence="6">
    <location>
        <begin position="454"/>
        <end position="463"/>
    </location>
</feature>
<keyword evidence="3 4" id="KW-0440">LIM domain</keyword>
<dbReference type="GO" id="GO:0007507">
    <property type="term" value="P:heart development"/>
    <property type="evidence" value="ECO:0007669"/>
    <property type="project" value="TreeGrafter"/>
</dbReference>
<feature type="compositionally biased region" description="Low complexity" evidence="6">
    <location>
        <begin position="482"/>
        <end position="509"/>
    </location>
</feature>
<proteinExistence type="predicted"/>
<dbReference type="Gene3D" id="2.10.110.10">
    <property type="entry name" value="Cysteine Rich Protein"/>
    <property type="match status" value="4"/>
</dbReference>
<feature type="compositionally biased region" description="Polar residues" evidence="6">
    <location>
        <begin position="1384"/>
        <end position="1396"/>
    </location>
</feature>
<dbReference type="FunFam" id="2.10.110.10:FF:000060">
    <property type="entry name" value="Uncharacterized protein, isoform Z"/>
    <property type="match status" value="1"/>
</dbReference>
<accession>A0A9Q0N3U0</accession>
<sequence>MYPFQSSKCQSRYNNAARPFQNGNEPVKSIVNKQYNTPVGIYSEESIAETLSAQAEVLAGGVLGVNFKKNEKVYNSAGSEVLKALQESENDPADPAGTNFYWTASHAVGGAASALSRSLTPSQLASECNKNGNVTHEEPKSGAQKIISLPPKLVTVTPAQPSVAPNPDQSAKVSPCDECGASIVGVFVRIKDKNLHVDCFKCATCGTSLKNQGYFNLNNKLYCDIHAKMAAINHPPPGTEGYKPVPIAPNTKLSASTISAALNAHHGNLPHQNGTSHNNNHDFSLPNHSRTSSSASSFGSSYVSSTDSNKASPSTISPVHSRQGSQNSTTSNLSLGSRPTVDEIDKNVINASYHNSLTLPRYQSVFNAQIKGFFNNNVQKPIILDDKTYKDETFNGKSKNGYDESIYGTIRNMGEEEEESEDVIYRTMDGSVIRSVHPPGKGKGTNYKLPSNLGSPKPYSYGSGPPPAGPKSPSSYPPPNWSQPKPQAYAPPQQTYTPPQPTYTPSKPTFAPTQNYSSPSSNLGSNTLPRPVGQSAPDSVDEFSRPSTSAFSWPPPPDDDHDLPTASPLYVAPPETQRVQVKTINYSENVDKPTVAWTAQQSRSAPELTIHNLKEHNEAESCSESYTSTCTTTTTTSEEYQKMYRAHQAEFGCDLSVSDMDYHADAEMASMAQQYGSFSSASTDLISFAGRKSVQECTDALSNKVDTCQLVRYIKELESANQKPVKKVEFADPVHEAINDNKKISKMEVMLPPPSPKPLPPSNISNPVPKEWTSLMVQALTTAPSQPYHVSEIQIESCNLPCQQINTQNDVCYKTCPGKESCDQVSCSSVEIGKVERQENIKTSTNLTQTENVQNGAYNYNQGENNFLRLSDASCSNHTIEEAHFAKEEPLQRSYMSSGLTVASPYPVEWTKPFEEPVPLPEETVPYFPPPIDMSPYEKSDYGKKSPFIDALTTAPFRSYTPFEHDVITQLEDLPTPTQQLSMIDALTVAPTNSYHELNQELPEVTPNEQILLDEKERLERQAKEVSEIIAQTIESQMDKQISAFAKFSGFRSVHPFKPKQDSIAVATVSAGTQSTEVSEVNESKNLVTSTYSSSEAHSAQNAVSFPPPPAVKCKSYVQSGLHIPKTIPKYQRQWFNLPSQSPIRTPEPPELKENVPLAFVDVPHETSESVQKPVAVTVSSASITKETQSYSVASQSQQYRTTVSTTIPSIKEFRTEPVSMPFESLDDHHERERAVSPYRAHTPSMINKPAPAIPYYQQNLVAEECSATSSLLFDPRIQSPNPDRAKSPAPGPPPNPLRIHAPRIKSPDLTERYDTNTQSIDTSISNQYSTLPTLSHYQTFNQSGLQSYVAKPEVVKQTQSENVSIQSRSTESHLNDQNRSDFRSSSTAQIGNTQIQRNTRVVEEFEHSQKVKTIEVYKSSGGPPIRSITAEPAVIQPTVSKTSCFLQRAGSIQPDHAEEKVNVKSSGPGFVAREARRLSTNSQYKADLAEYQSSFPKLTCETSPSAFPIKNFHPIMEEPKFQAYNVNKRAGESAPPPGYQQIPKAILTKSTQQLSKKLSQVTDSSASSTLTSGTTAMTQSISSSTPYKPPIAIPVPAFKPPIPSANDFKPTQSAANNFKPTSSSGPGFKPPNTTIPSAVVNNTTPASAGPNKGLTFGATSAPKRGRGILSKAPGPGGRIPQCGCLPPPLPKSSPPKFTSAEPEKYKTGHATELLEESVKNLKVAQQEDFRSNAGKIISFMLENRLADAKNGVPNRYESGGNPNDMHLFKKITDGCDNGPSPTSKAEKSIGYDNKPLLSPTLVKANSPDINDNLTNFPLPPPTPSADDINSNSYLTSLPSPPPPPPLSEELDPPVFNYKYFSTNKPRSPSKSSSVSPKSVENENIHDNVVVRNKDSKSELSTHARDRRSYIEKDMLGNDNYVENIVSELDTTDLSNELKNGKQPVCTCCKTKITRGPFITALGRIWCPDHFVCVSQNCRRPLADIGFVEEKGELYCEYCFEKYLAPPCDKCGAKIKGDCLNAIGKHYHPECFVCTYCGKLFGNSPFFLEEGQAYCETDWNELFTTKCFACGFPVEAGDRWVEALSHNYHSQCFNCTTCKKNLEGQSFFAKGGRPFCKNHAR</sequence>
<dbReference type="GO" id="GO:0046872">
    <property type="term" value="F:metal ion binding"/>
    <property type="evidence" value="ECO:0007669"/>
    <property type="project" value="UniProtKB-KW"/>
</dbReference>